<comment type="subcellular location">
    <subcellularLocation>
        <location evidence="7">Cell membrane</location>
        <topology evidence="7">Multi-pass membrane protein</topology>
    </subcellularLocation>
    <subcellularLocation>
        <location evidence="1">Membrane</location>
        <topology evidence="1">Multi-pass membrane protein</topology>
    </subcellularLocation>
</comment>
<feature type="non-terminal residue" evidence="8">
    <location>
        <position position="633"/>
    </location>
</feature>
<feature type="transmembrane region" description="Helical" evidence="7">
    <location>
        <begin position="329"/>
        <end position="362"/>
    </location>
</feature>
<accession>G0QLJ4</accession>
<evidence type="ECO:0000256" key="1">
    <source>
        <dbReference type="ARBA" id="ARBA00004141"/>
    </source>
</evidence>
<keyword evidence="9" id="KW-1185">Reference proteome</keyword>
<dbReference type="PANTHER" id="PTHR12385:SF14">
    <property type="entry name" value="CHOLINE TRANSPORTER-LIKE 2"/>
    <property type="match status" value="1"/>
</dbReference>
<dbReference type="Pfam" id="PF04515">
    <property type="entry name" value="Choline_transpo"/>
    <property type="match status" value="1"/>
</dbReference>
<evidence type="ECO:0000256" key="3">
    <source>
        <dbReference type="ARBA" id="ARBA00022692"/>
    </source>
</evidence>
<reference evidence="8 9" key="1">
    <citation type="submission" date="2011-07" db="EMBL/GenBank/DDBJ databases">
        <authorList>
            <person name="Coyne R."/>
            <person name="Brami D."/>
            <person name="Johnson J."/>
            <person name="Hostetler J."/>
            <person name="Hannick L."/>
            <person name="Clark T."/>
            <person name="Cassidy-Hanley D."/>
            <person name="Inman J."/>
        </authorList>
    </citation>
    <scope>NUCLEOTIDE SEQUENCE [LARGE SCALE GENOMIC DNA]</scope>
    <source>
        <strain evidence="8 9">G5</strain>
    </source>
</reference>
<dbReference type="GO" id="GO:0022857">
    <property type="term" value="F:transmembrane transporter activity"/>
    <property type="evidence" value="ECO:0007669"/>
    <property type="project" value="UniProtKB-UniRule"/>
</dbReference>
<organism evidence="8 9">
    <name type="scientific">Ichthyophthirius multifiliis</name>
    <name type="common">White spot disease agent</name>
    <name type="synonym">Ich</name>
    <dbReference type="NCBI Taxonomy" id="5932"/>
    <lineage>
        <taxon>Eukaryota</taxon>
        <taxon>Sar</taxon>
        <taxon>Alveolata</taxon>
        <taxon>Ciliophora</taxon>
        <taxon>Intramacronucleata</taxon>
        <taxon>Oligohymenophorea</taxon>
        <taxon>Hymenostomatida</taxon>
        <taxon>Ophryoglenina</taxon>
        <taxon>Ichthyophthirius</taxon>
    </lineage>
</organism>
<evidence type="ECO:0000313" key="8">
    <source>
        <dbReference type="EMBL" id="EGR33911.1"/>
    </source>
</evidence>
<feature type="transmembrane region" description="Helical" evidence="7">
    <location>
        <begin position="224"/>
        <end position="247"/>
    </location>
</feature>
<dbReference type="AlphaFoldDB" id="G0QLJ4"/>
<comment type="function">
    <text evidence="7">Choline transporter.</text>
</comment>
<proteinExistence type="inferred from homology"/>
<feature type="transmembrane region" description="Helical" evidence="7">
    <location>
        <begin position="9"/>
        <end position="28"/>
    </location>
</feature>
<keyword evidence="3 7" id="KW-0812">Transmembrane</keyword>
<feature type="transmembrane region" description="Helical" evidence="7">
    <location>
        <begin position="525"/>
        <end position="542"/>
    </location>
</feature>
<name>G0QLJ4_ICHMU</name>
<dbReference type="InterPro" id="IPR007603">
    <property type="entry name" value="Choline_transptr-like"/>
</dbReference>
<evidence type="ECO:0000256" key="4">
    <source>
        <dbReference type="ARBA" id="ARBA00022989"/>
    </source>
</evidence>
<feature type="transmembrane region" description="Helical" evidence="7">
    <location>
        <begin position="176"/>
        <end position="198"/>
    </location>
</feature>
<evidence type="ECO:0000313" key="9">
    <source>
        <dbReference type="Proteomes" id="UP000008983"/>
    </source>
</evidence>
<keyword evidence="6" id="KW-0325">Glycoprotein</keyword>
<sequence length="633" mass="74206">QRFTTNKSCLILWIILNSVLIQTSIYVFKDGRPQRLQNGFDFRAELCGQGKFVDRPYLYYPNPATDINVAFCVQQCPQSTGPLICLYQTNGIPYNSVYSKFCYVQMQSKPVGKYCKPYEPQNKLALDNHLLKFDLRVKRYVSDIYNSLDMIGLGAILISFLSFIFYIFIRNSNLIVIYMFSIFIFIIGCFAGYSYLFYREYQLELAQNCFTGIDEKQCVGDRGYLYRIFCYVIAVIGGIYLLTLIMIAKRLRKITSFFITVSQVVDILTQIKFIPYLLLLAAISIGGLILIMVPHGFTVADIVIIPILEGQIDGNKVKTMEFSKFSYAMAIYDIFMFFIWMFFLLGFRDIYISYCLCIWFFTKRKDTVKIPRWVVFKQIFRYHLGSVVMYSLVSACVTFPKLIMKSFIKSLSGLPQYSNTVRYLQTCCKCMIDFYEIFLRYFSKHSLIQVSLTSLDFYISSKRAYGLMFRNQDKISDMDQMQEFVVNNTKFCIAFVSALFVYVYLSFFEQTVFLKNNTKEIENKVIPSLVMFVIGYFFSAIFQGSYDITCKSLIQLYLIDQEIFFGEKRYDEEFINIVFQNYVKDDQNKYIIKSKQGVKIDQNEIEEQNYNDDEMMIKNKIRIIPVKIQKIII</sequence>
<dbReference type="OMA" id="SEGWAMI"/>
<dbReference type="GO" id="GO:0005886">
    <property type="term" value="C:plasma membrane"/>
    <property type="evidence" value="ECO:0007669"/>
    <property type="project" value="UniProtKB-SubCell"/>
</dbReference>
<evidence type="ECO:0000256" key="5">
    <source>
        <dbReference type="ARBA" id="ARBA00023136"/>
    </source>
</evidence>
<evidence type="ECO:0000256" key="6">
    <source>
        <dbReference type="ARBA" id="ARBA00023180"/>
    </source>
</evidence>
<keyword evidence="5 7" id="KW-0472">Membrane</keyword>
<gene>
    <name evidence="8" type="ORF">IMG5_031390</name>
</gene>
<feature type="transmembrane region" description="Helical" evidence="7">
    <location>
        <begin position="484"/>
        <end position="505"/>
    </location>
</feature>
<protein>
    <recommendedName>
        <fullName evidence="7">Choline transporter-like protein</fullName>
    </recommendedName>
</protein>
<dbReference type="InParanoid" id="G0QLJ4"/>
<dbReference type="OrthoDB" id="420519at2759"/>
<dbReference type="PANTHER" id="PTHR12385">
    <property type="entry name" value="CHOLINE TRANSPORTER-LIKE (SLC FAMILY 44)"/>
    <property type="match status" value="1"/>
</dbReference>
<dbReference type="Proteomes" id="UP000008983">
    <property type="component" value="Unassembled WGS sequence"/>
</dbReference>
<dbReference type="eggNOG" id="KOG1362">
    <property type="taxonomic scope" value="Eukaryota"/>
</dbReference>
<dbReference type="STRING" id="857967.G0QLJ4"/>
<dbReference type="RefSeq" id="XP_004039215.1">
    <property type="nucleotide sequence ID" value="XM_004039167.1"/>
</dbReference>
<keyword evidence="4 7" id="KW-1133">Transmembrane helix</keyword>
<evidence type="ECO:0000256" key="2">
    <source>
        <dbReference type="ARBA" id="ARBA00007168"/>
    </source>
</evidence>
<feature type="transmembrane region" description="Helical" evidence="7">
    <location>
        <begin position="277"/>
        <end position="308"/>
    </location>
</feature>
<comment type="similarity">
    <text evidence="2 7">Belongs to the CTL (choline transporter-like) family.</text>
</comment>
<evidence type="ECO:0000256" key="7">
    <source>
        <dbReference type="RuleBase" id="RU368066"/>
    </source>
</evidence>
<feature type="transmembrane region" description="Helical" evidence="7">
    <location>
        <begin position="150"/>
        <end position="169"/>
    </location>
</feature>
<feature type="non-terminal residue" evidence="8">
    <location>
        <position position="1"/>
    </location>
</feature>
<dbReference type="EMBL" id="GL983266">
    <property type="protein sequence ID" value="EGR33911.1"/>
    <property type="molecule type" value="Genomic_DNA"/>
</dbReference>
<dbReference type="GeneID" id="14910099"/>